<dbReference type="AlphaFoldDB" id="A0A7H1MM58"/>
<accession>A0A7H1MM58</accession>
<dbReference type="EMBL" id="CP043431">
    <property type="protein sequence ID" value="QNT64544.1"/>
    <property type="molecule type" value="Genomic_DNA"/>
</dbReference>
<proteinExistence type="predicted"/>
<keyword evidence="2" id="KW-1185">Reference proteome</keyword>
<dbReference type="Proteomes" id="UP000516446">
    <property type="component" value="Chromosome"/>
</dbReference>
<organism evidence="1 2">
    <name type="scientific">Weissella koreensis</name>
    <dbReference type="NCBI Taxonomy" id="165096"/>
    <lineage>
        <taxon>Bacteria</taxon>
        <taxon>Bacillati</taxon>
        <taxon>Bacillota</taxon>
        <taxon>Bacilli</taxon>
        <taxon>Lactobacillales</taxon>
        <taxon>Lactobacillaceae</taxon>
        <taxon>Weissella</taxon>
    </lineage>
</organism>
<gene>
    <name evidence="1" type="ORF">FY536_04370</name>
</gene>
<keyword evidence="1" id="KW-0808">Transferase</keyword>
<dbReference type="PANTHER" id="PTHR13355">
    <property type="entry name" value="GLUCOSAMINE 6-PHOSPHATE N-ACETYLTRANSFERASE"/>
    <property type="match status" value="1"/>
</dbReference>
<dbReference type="InterPro" id="IPR039143">
    <property type="entry name" value="GNPNAT1-like"/>
</dbReference>
<dbReference type="CDD" id="cd04301">
    <property type="entry name" value="NAT_SF"/>
    <property type="match status" value="1"/>
</dbReference>
<dbReference type="Gene3D" id="3.40.630.30">
    <property type="match status" value="1"/>
</dbReference>
<name>A0A7H1MM58_9LACO</name>
<evidence type="ECO:0000313" key="2">
    <source>
        <dbReference type="Proteomes" id="UP000516446"/>
    </source>
</evidence>
<dbReference type="PANTHER" id="PTHR13355:SF11">
    <property type="entry name" value="GLUCOSAMINE 6-PHOSPHATE N-ACETYLTRANSFERASE"/>
    <property type="match status" value="1"/>
</dbReference>
<dbReference type="SUPFAM" id="SSF55729">
    <property type="entry name" value="Acyl-CoA N-acyltransferases (Nat)"/>
    <property type="match status" value="1"/>
</dbReference>
<dbReference type="RefSeq" id="WP_006844873.1">
    <property type="nucleotide sequence ID" value="NZ_CP026847.1"/>
</dbReference>
<reference evidence="1 2" key="1">
    <citation type="submission" date="2019-08" db="EMBL/GenBank/DDBJ databases">
        <authorList>
            <person name="Chang H.C."/>
            <person name="Mun S.Y."/>
        </authorList>
    </citation>
    <scope>NUCLEOTIDE SEQUENCE [LARGE SCALE GENOMIC DNA]</scope>
    <source>
        <strain evidence="1 2">SK</strain>
    </source>
</reference>
<dbReference type="PROSITE" id="PS51186">
    <property type="entry name" value="GNAT"/>
    <property type="match status" value="1"/>
</dbReference>
<dbReference type="InterPro" id="IPR016181">
    <property type="entry name" value="Acyl_CoA_acyltransferase"/>
</dbReference>
<protein>
    <submittedName>
        <fullName evidence="1">GNAT family N-acetyltransferase</fullName>
    </submittedName>
</protein>
<sequence>MIIKSGIGASQVNMDALLIRDIVFIGEQGIDPELEHDQTDYERIHYVGYLDQQPVVTGRVNATDQTWHLERVATLKDYRGQGMAKNLLEFILKEAMNQKIKLVELDAQMPAKPFYAKLGFEAFGVPFYEAGLEHIKMQKKLKISL</sequence>
<dbReference type="GO" id="GO:0004343">
    <property type="term" value="F:glucosamine 6-phosphate N-acetyltransferase activity"/>
    <property type="evidence" value="ECO:0007669"/>
    <property type="project" value="TreeGrafter"/>
</dbReference>
<dbReference type="InterPro" id="IPR000182">
    <property type="entry name" value="GNAT_dom"/>
</dbReference>
<evidence type="ECO:0000313" key="1">
    <source>
        <dbReference type="EMBL" id="QNT64544.1"/>
    </source>
</evidence>
<dbReference type="Pfam" id="PF13673">
    <property type="entry name" value="Acetyltransf_10"/>
    <property type="match status" value="1"/>
</dbReference>